<dbReference type="EMBL" id="QBKN01000014">
    <property type="protein sequence ID" value="PTX46955.1"/>
    <property type="molecule type" value="Genomic_DNA"/>
</dbReference>
<dbReference type="OrthoDB" id="7871639at2"/>
<protein>
    <recommendedName>
        <fullName evidence="5">D-galactarate dehydratase</fullName>
    </recommendedName>
</protein>
<evidence type="ECO:0000256" key="1">
    <source>
        <dbReference type="SAM" id="MobiDB-lite"/>
    </source>
</evidence>
<evidence type="ECO:0008006" key="5">
    <source>
        <dbReference type="Google" id="ProtNLM"/>
    </source>
</evidence>
<dbReference type="Proteomes" id="UP000244069">
    <property type="component" value="Unassembled WGS sequence"/>
</dbReference>
<name>A0A2T6AT11_9RHOB</name>
<sequence length="157" mass="16030">MKKIALTLMIAALAGCSQTPGGSESPAAPSSTTGADAAEQTRPRTRTEGARTADSLDTTSEAERAQAATPPEGGALLGETVASLGNVGREGFWLETPLVDETVPGRIEYAATGETARVELRPIPGPDTAGSRISLAAMRLIGAPLTGLPTLQVYLAD</sequence>
<keyword evidence="2" id="KW-0732">Signal</keyword>
<evidence type="ECO:0000313" key="3">
    <source>
        <dbReference type="EMBL" id="PTX46955.1"/>
    </source>
</evidence>
<dbReference type="PROSITE" id="PS51257">
    <property type="entry name" value="PROKAR_LIPOPROTEIN"/>
    <property type="match status" value="1"/>
</dbReference>
<keyword evidence="4" id="KW-1185">Reference proteome</keyword>
<comment type="caution">
    <text evidence="3">The sequence shown here is derived from an EMBL/GenBank/DDBJ whole genome shotgun (WGS) entry which is preliminary data.</text>
</comment>
<evidence type="ECO:0000313" key="4">
    <source>
        <dbReference type="Proteomes" id="UP000244069"/>
    </source>
</evidence>
<reference evidence="3 4" key="1">
    <citation type="submission" date="2018-04" db="EMBL/GenBank/DDBJ databases">
        <title>Genomic Encyclopedia of Archaeal and Bacterial Type Strains, Phase II (KMG-II): from individual species to whole genera.</title>
        <authorList>
            <person name="Goeker M."/>
        </authorList>
    </citation>
    <scope>NUCLEOTIDE SEQUENCE [LARGE SCALE GENOMIC DNA]</scope>
    <source>
        <strain evidence="3 4">DSM 29329</strain>
    </source>
</reference>
<organism evidence="3 4">
    <name type="scientific">Allosediminivita pacifica</name>
    <dbReference type="NCBI Taxonomy" id="1267769"/>
    <lineage>
        <taxon>Bacteria</taxon>
        <taxon>Pseudomonadati</taxon>
        <taxon>Pseudomonadota</taxon>
        <taxon>Alphaproteobacteria</taxon>
        <taxon>Rhodobacterales</taxon>
        <taxon>Paracoccaceae</taxon>
        <taxon>Allosediminivita</taxon>
    </lineage>
</organism>
<feature type="compositionally biased region" description="Low complexity" evidence="1">
    <location>
        <begin position="19"/>
        <end position="35"/>
    </location>
</feature>
<proteinExistence type="predicted"/>
<evidence type="ECO:0000256" key="2">
    <source>
        <dbReference type="SAM" id="SignalP"/>
    </source>
</evidence>
<dbReference type="AlphaFoldDB" id="A0A2T6AT11"/>
<feature type="signal peptide" evidence="2">
    <location>
        <begin position="1"/>
        <end position="19"/>
    </location>
</feature>
<dbReference type="RefSeq" id="WP_107977007.1">
    <property type="nucleotide sequence ID" value="NZ_BMEZ01000015.1"/>
</dbReference>
<accession>A0A2T6AT11</accession>
<feature type="compositionally biased region" description="Basic and acidic residues" evidence="1">
    <location>
        <begin position="39"/>
        <end position="51"/>
    </location>
</feature>
<feature type="chain" id="PRO_5015674900" description="D-galactarate dehydratase" evidence="2">
    <location>
        <begin position="20"/>
        <end position="157"/>
    </location>
</feature>
<gene>
    <name evidence="3" type="ORF">C8N44_11497</name>
</gene>
<feature type="region of interest" description="Disordered" evidence="1">
    <location>
        <begin position="16"/>
        <end position="77"/>
    </location>
</feature>